<evidence type="ECO:0000313" key="1">
    <source>
        <dbReference type="EMBL" id="KOF80411.1"/>
    </source>
</evidence>
<name>A0A0L8GTL3_OCTBM</name>
<organism evidence="1">
    <name type="scientific">Octopus bimaculoides</name>
    <name type="common">California two-spotted octopus</name>
    <dbReference type="NCBI Taxonomy" id="37653"/>
    <lineage>
        <taxon>Eukaryota</taxon>
        <taxon>Metazoa</taxon>
        <taxon>Spiralia</taxon>
        <taxon>Lophotrochozoa</taxon>
        <taxon>Mollusca</taxon>
        <taxon>Cephalopoda</taxon>
        <taxon>Coleoidea</taxon>
        <taxon>Octopodiformes</taxon>
        <taxon>Octopoda</taxon>
        <taxon>Incirrata</taxon>
        <taxon>Octopodidae</taxon>
        <taxon>Octopus</taxon>
    </lineage>
</organism>
<proteinExistence type="predicted"/>
<accession>A0A0L8GTL3</accession>
<dbReference type="EMBL" id="KQ420404">
    <property type="protein sequence ID" value="KOF80411.1"/>
    <property type="molecule type" value="Genomic_DNA"/>
</dbReference>
<sequence length="49" mass="5573">MFLYLSTGRKISLWKLTAVSPFPTYGHVVLDLVNFVPLSVCILCPKYIQ</sequence>
<dbReference type="AlphaFoldDB" id="A0A0L8GTL3"/>
<reference evidence="1" key="1">
    <citation type="submission" date="2015-07" db="EMBL/GenBank/DDBJ databases">
        <title>MeaNS - Measles Nucleotide Surveillance Program.</title>
        <authorList>
            <person name="Tran T."/>
            <person name="Druce J."/>
        </authorList>
    </citation>
    <scope>NUCLEOTIDE SEQUENCE</scope>
    <source>
        <strain evidence="1">UCB-OBI-ISO-001</strain>
        <tissue evidence="1">Gonad</tissue>
    </source>
</reference>
<gene>
    <name evidence="1" type="ORF">OCBIM_22027925mg</name>
</gene>
<protein>
    <submittedName>
        <fullName evidence="1">Uncharacterized protein</fullName>
    </submittedName>
</protein>